<dbReference type="Gene3D" id="3.30.565.10">
    <property type="entry name" value="Histidine kinase-like ATPase, C-terminal domain"/>
    <property type="match status" value="1"/>
</dbReference>
<dbReference type="InterPro" id="IPR005467">
    <property type="entry name" value="His_kinase_dom"/>
</dbReference>
<dbReference type="GO" id="GO:0030295">
    <property type="term" value="F:protein kinase activator activity"/>
    <property type="evidence" value="ECO:0007669"/>
    <property type="project" value="TreeGrafter"/>
</dbReference>
<dbReference type="EC" id="2.7.13.3" evidence="2"/>
<evidence type="ECO:0000256" key="3">
    <source>
        <dbReference type="ARBA" id="ARBA00022553"/>
    </source>
</evidence>
<comment type="catalytic activity">
    <reaction evidence="1">
        <text>ATP + protein L-histidine = ADP + protein N-phospho-L-histidine.</text>
        <dbReference type="EC" id="2.7.13.3"/>
    </reaction>
</comment>
<dbReference type="InterPro" id="IPR036890">
    <property type="entry name" value="HATPase_C_sf"/>
</dbReference>
<evidence type="ECO:0000256" key="1">
    <source>
        <dbReference type="ARBA" id="ARBA00000085"/>
    </source>
</evidence>
<dbReference type="PANTHER" id="PTHR42878:SF15">
    <property type="entry name" value="BACTERIOPHYTOCHROME"/>
    <property type="match status" value="1"/>
</dbReference>
<dbReference type="CDD" id="cd00082">
    <property type="entry name" value="HisKA"/>
    <property type="match status" value="1"/>
</dbReference>
<evidence type="ECO:0000256" key="5">
    <source>
        <dbReference type="ARBA" id="ARBA00022777"/>
    </source>
</evidence>
<evidence type="ECO:0000259" key="6">
    <source>
        <dbReference type="PROSITE" id="PS50109"/>
    </source>
</evidence>
<evidence type="ECO:0000313" key="7">
    <source>
        <dbReference type="EMBL" id="MBM1714556.1"/>
    </source>
</evidence>
<reference evidence="7 8" key="1">
    <citation type="submission" date="2021-01" db="EMBL/GenBank/DDBJ databases">
        <title>Diatom-associated Roseobacters Show Island Model of Population Structure.</title>
        <authorList>
            <person name="Qu L."/>
            <person name="Feng X."/>
            <person name="Chen Y."/>
            <person name="Li L."/>
            <person name="Wang X."/>
            <person name="Hu Z."/>
            <person name="Wang H."/>
            <person name="Luo H."/>
        </authorList>
    </citation>
    <scope>NUCLEOTIDE SEQUENCE [LARGE SCALE GENOMIC DNA]</scope>
    <source>
        <strain evidence="7 8">TR60-84</strain>
    </source>
</reference>
<dbReference type="EMBL" id="JAFBRM010000003">
    <property type="protein sequence ID" value="MBM1714556.1"/>
    <property type="molecule type" value="Genomic_DNA"/>
</dbReference>
<dbReference type="GO" id="GO:0007234">
    <property type="term" value="P:osmosensory signaling via phosphorelay pathway"/>
    <property type="evidence" value="ECO:0007669"/>
    <property type="project" value="TreeGrafter"/>
</dbReference>
<evidence type="ECO:0000313" key="8">
    <source>
        <dbReference type="Proteomes" id="UP000732193"/>
    </source>
</evidence>
<organism evidence="7 8">
    <name type="scientific">Sulfitobacter geojensis</name>
    <dbReference type="NCBI Taxonomy" id="1342299"/>
    <lineage>
        <taxon>Bacteria</taxon>
        <taxon>Pseudomonadati</taxon>
        <taxon>Pseudomonadota</taxon>
        <taxon>Alphaproteobacteria</taxon>
        <taxon>Rhodobacterales</taxon>
        <taxon>Roseobacteraceae</taxon>
        <taxon>Sulfitobacter</taxon>
    </lineage>
</organism>
<feature type="domain" description="Histidine kinase" evidence="6">
    <location>
        <begin position="28"/>
        <end position="241"/>
    </location>
</feature>
<comment type="caution">
    <text evidence="7">The sequence shown here is derived from an EMBL/GenBank/DDBJ whole genome shotgun (WGS) entry which is preliminary data.</text>
</comment>
<dbReference type="InterPro" id="IPR003594">
    <property type="entry name" value="HATPase_dom"/>
</dbReference>
<sequence length="241" mass="26408">MKPESVQPPPVVEKQSGASQDIEDFIYLISHDVRASVRALLELPRWIEEDLEEAGVKIDGSVAASIELMNRHTGRLDRMLVDLLTFSRIGRMQEVRENHLPRVIDQVLEDIPVPAGFAVIRDMECDQLVMGDRDVLTLFDALVGNALKHHDKSSGQIVISTSVQAGEVVLSVADDGPGIPPEYRENVFGAMRTLRPRDEVEGSGMGLANVRKIATLYGGSARITDSPYGRGTLVEARVGVN</sequence>
<evidence type="ECO:0000256" key="2">
    <source>
        <dbReference type="ARBA" id="ARBA00012438"/>
    </source>
</evidence>
<keyword evidence="5 7" id="KW-0418">Kinase</keyword>
<dbReference type="SUPFAM" id="SSF55874">
    <property type="entry name" value="ATPase domain of HSP90 chaperone/DNA topoisomerase II/histidine kinase"/>
    <property type="match status" value="1"/>
</dbReference>
<dbReference type="CDD" id="cd00075">
    <property type="entry name" value="HATPase"/>
    <property type="match status" value="1"/>
</dbReference>
<dbReference type="InterPro" id="IPR003661">
    <property type="entry name" value="HisK_dim/P_dom"/>
</dbReference>
<dbReference type="SMART" id="SM00387">
    <property type="entry name" value="HATPase_c"/>
    <property type="match status" value="1"/>
</dbReference>
<proteinExistence type="predicted"/>
<dbReference type="GO" id="GO:0000155">
    <property type="term" value="F:phosphorelay sensor kinase activity"/>
    <property type="evidence" value="ECO:0007669"/>
    <property type="project" value="InterPro"/>
</dbReference>
<dbReference type="Pfam" id="PF02518">
    <property type="entry name" value="HATPase_c"/>
    <property type="match status" value="1"/>
</dbReference>
<dbReference type="PROSITE" id="PS50109">
    <property type="entry name" value="HIS_KIN"/>
    <property type="match status" value="1"/>
</dbReference>
<gene>
    <name evidence="7" type="ORF">JQV55_13375</name>
</gene>
<keyword evidence="8" id="KW-1185">Reference proteome</keyword>
<keyword evidence="3" id="KW-0597">Phosphoprotein</keyword>
<dbReference type="AlphaFoldDB" id="A0AAE3B7H9"/>
<dbReference type="InterPro" id="IPR036097">
    <property type="entry name" value="HisK_dim/P_sf"/>
</dbReference>
<accession>A0AAE3B7H9</accession>
<name>A0AAE3B7H9_9RHOB</name>
<dbReference type="InterPro" id="IPR004358">
    <property type="entry name" value="Sig_transdc_His_kin-like_C"/>
</dbReference>
<evidence type="ECO:0000256" key="4">
    <source>
        <dbReference type="ARBA" id="ARBA00022679"/>
    </source>
</evidence>
<dbReference type="PANTHER" id="PTHR42878">
    <property type="entry name" value="TWO-COMPONENT HISTIDINE KINASE"/>
    <property type="match status" value="1"/>
</dbReference>
<dbReference type="PRINTS" id="PR00344">
    <property type="entry name" value="BCTRLSENSOR"/>
</dbReference>
<dbReference type="InterPro" id="IPR050351">
    <property type="entry name" value="BphY/WalK/GraS-like"/>
</dbReference>
<dbReference type="SUPFAM" id="SSF47384">
    <property type="entry name" value="Homodimeric domain of signal transducing histidine kinase"/>
    <property type="match status" value="1"/>
</dbReference>
<dbReference type="Gene3D" id="1.10.287.130">
    <property type="match status" value="1"/>
</dbReference>
<keyword evidence="4" id="KW-0808">Transferase</keyword>
<dbReference type="GO" id="GO:0000156">
    <property type="term" value="F:phosphorelay response regulator activity"/>
    <property type="evidence" value="ECO:0007669"/>
    <property type="project" value="TreeGrafter"/>
</dbReference>
<dbReference type="Proteomes" id="UP000732193">
    <property type="component" value="Unassembled WGS sequence"/>
</dbReference>
<dbReference type="RefSeq" id="WP_203242631.1">
    <property type="nucleotide sequence ID" value="NZ_JAFBRH010000003.1"/>
</dbReference>
<protein>
    <recommendedName>
        <fullName evidence="2">histidine kinase</fullName>
        <ecNumber evidence="2">2.7.13.3</ecNumber>
    </recommendedName>
</protein>